<dbReference type="Gene3D" id="1.10.10.440">
    <property type="entry name" value="FF domain"/>
    <property type="match status" value="2"/>
</dbReference>
<dbReference type="GO" id="GO:0003712">
    <property type="term" value="F:transcription coregulator activity"/>
    <property type="evidence" value="ECO:0000318"/>
    <property type="project" value="GO_Central"/>
</dbReference>
<dbReference type="Gene3D" id="2.20.70.10">
    <property type="match status" value="1"/>
</dbReference>
<reference evidence="6 7" key="1">
    <citation type="journal article" date="2008" name="Nature">
        <title>Genome analysis of the platypus reveals unique signatures of evolution.</title>
        <authorList>
            <person name="Warren W.C."/>
            <person name="Hillier L.W."/>
            <person name="Marshall Graves J.A."/>
            <person name="Birney E."/>
            <person name="Ponting C.P."/>
            <person name="Grutzner F."/>
            <person name="Belov K."/>
            <person name="Miller W."/>
            <person name="Clarke L."/>
            <person name="Chinwalla A.T."/>
            <person name="Yang S.P."/>
            <person name="Heger A."/>
            <person name="Locke D.P."/>
            <person name="Miethke P."/>
            <person name="Waters P.D."/>
            <person name="Veyrunes F."/>
            <person name="Fulton L."/>
            <person name="Fulton B."/>
            <person name="Graves T."/>
            <person name="Wallis J."/>
            <person name="Puente X.S."/>
            <person name="Lopez-Otin C."/>
            <person name="Ordonez G.R."/>
            <person name="Eichler E.E."/>
            <person name="Chen L."/>
            <person name="Cheng Z."/>
            <person name="Deakin J.E."/>
            <person name="Alsop A."/>
            <person name="Thompson K."/>
            <person name="Kirby P."/>
            <person name="Papenfuss A.T."/>
            <person name="Wakefield M.J."/>
            <person name="Olender T."/>
            <person name="Lancet D."/>
            <person name="Huttley G.A."/>
            <person name="Smit A.F."/>
            <person name="Pask A."/>
            <person name="Temple-Smith P."/>
            <person name="Batzer M.A."/>
            <person name="Walker J.A."/>
            <person name="Konkel M.K."/>
            <person name="Harris R.S."/>
            <person name="Whittington C.M."/>
            <person name="Wong E.S."/>
            <person name="Gemmell N.J."/>
            <person name="Buschiazzo E."/>
            <person name="Vargas Jentzsch I.M."/>
            <person name="Merkel A."/>
            <person name="Schmitz J."/>
            <person name="Zemann A."/>
            <person name="Churakov G."/>
            <person name="Kriegs J.O."/>
            <person name="Brosius J."/>
            <person name="Murchison E.P."/>
            <person name="Sachidanandam R."/>
            <person name="Smith C."/>
            <person name="Hannon G.J."/>
            <person name="Tsend-Ayush E."/>
            <person name="McMillan D."/>
            <person name="Attenborough R."/>
            <person name="Rens W."/>
            <person name="Ferguson-Smith M."/>
            <person name="Lefevre C.M."/>
            <person name="Sharp J.A."/>
            <person name="Nicholas K.R."/>
            <person name="Ray D.A."/>
            <person name="Kube M."/>
            <person name="Reinhardt R."/>
            <person name="Pringle T.H."/>
            <person name="Taylor J."/>
            <person name="Jones R.C."/>
            <person name="Nixon B."/>
            <person name="Dacheux J.L."/>
            <person name="Niwa H."/>
            <person name="Sekita Y."/>
            <person name="Huang X."/>
            <person name="Stark A."/>
            <person name="Kheradpour P."/>
            <person name="Kellis M."/>
            <person name="Flicek P."/>
            <person name="Chen Y."/>
            <person name="Webber C."/>
            <person name="Hardison R."/>
            <person name="Nelson J."/>
            <person name="Hallsworth-Pepin K."/>
            <person name="Delehaunty K."/>
            <person name="Markovic C."/>
            <person name="Minx P."/>
            <person name="Feng Y."/>
            <person name="Kremitzki C."/>
            <person name="Mitreva M."/>
            <person name="Glasscock J."/>
            <person name="Wylie T."/>
            <person name="Wohldmann P."/>
            <person name="Thiru P."/>
            <person name="Nhan M.N."/>
            <person name="Pohl C.S."/>
            <person name="Smith S.M."/>
            <person name="Hou S."/>
            <person name="Nefedov M."/>
            <person name="de Jong P.J."/>
            <person name="Renfree M.B."/>
            <person name="Mardis E.R."/>
            <person name="Wilson R.K."/>
        </authorList>
    </citation>
    <scope>NUCLEOTIDE SEQUENCE [LARGE SCALE GENOMIC DNA]</scope>
    <source>
        <strain evidence="6 7">Glennie</strain>
    </source>
</reference>
<dbReference type="PANTHER" id="PTHR15377">
    <property type="entry name" value="TRANSCRIPTION ELONGATION REGULATOR 1"/>
    <property type="match status" value="1"/>
</dbReference>
<dbReference type="CTD" id="256536"/>
<dbReference type="FunCoup" id="A0A6I8PCC2">
    <property type="interactions" value="400"/>
</dbReference>
<protein>
    <recommendedName>
        <fullName evidence="2">Transcription elongation regulator 1-like protein</fullName>
    </recommendedName>
</protein>
<dbReference type="InterPro" id="IPR001202">
    <property type="entry name" value="WW_dom"/>
</dbReference>
<dbReference type="FunFam" id="1.10.10.440:FF:000001">
    <property type="entry name" value="Transcription elongation regulator 1 like"/>
    <property type="match status" value="1"/>
</dbReference>
<dbReference type="InterPro" id="IPR002713">
    <property type="entry name" value="FF_domain"/>
</dbReference>
<feature type="domain" description="WW" evidence="4">
    <location>
        <begin position="383"/>
        <end position="412"/>
    </location>
</feature>
<proteinExistence type="predicted"/>
<dbReference type="AlphaFoldDB" id="A0A6I8PCC2"/>
<dbReference type="GO" id="GO:0005634">
    <property type="term" value="C:nucleus"/>
    <property type="evidence" value="ECO:0000318"/>
    <property type="project" value="GO_Central"/>
</dbReference>
<dbReference type="KEGG" id="oaa:103169129"/>
<sequence length="626" mass="69599">MLEVPGRRRGRRGRRGRRAPQGPEQGSMEASGLPLPCLVPAPTPGPLVRLGAGAARPDSWLLSAAHPASPSPAPRPAAALLPGVTYWPLPCPPFLPLGPGPAGPDLPLLHPFPLIHGQWMFGTHSPALAYSPSSNVELIPIFPTVYSSTPYPPAGKSWMEQRIPNCKIYFNNAFALDSAWTPPEESRPFQGREMPHLFPHLAVAITSSAPTARPLPAVRLTPQSRAGGGQNGIKPAGINPPFAATPITVEPERLEGPSATNVPPCHVLTLAPIRIPLLASPLAGSPSRIESCLAPLLPAQLARVTAISAPAVRFVTTDLVEPRSADKGKESSRASCPSPLILHTERTSHATENEEKECSLLGRDANSSSKGNKPVASTPVPGSPWCVVWTGDDRVFFFNPTMQLSVWEKPTDLKNRGDINRILEDPPHKRKLEPSATGNSGDSSSEDVNEDQNLKTKRNRLEDSPDDQLDPLQAEEKAETTPPRQLTFPLEERLARFRDMLLERGVSAFSTWEKELHKIVFDPRYLLLNSDERKQVFEQFVKTRIKEEYKEKKGKFLLAKEEFKKLLEESKLSPRTTFKEFAEKYGRDQRFRLLQKKKDQEHFFNQFMHSLKRRDKENRIRLRKMR</sequence>
<dbReference type="InterPro" id="IPR045148">
    <property type="entry name" value="TCRG1-like"/>
</dbReference>
<accession>A0A6I8PCC2</accession>
<gene>
    <name evidence="6" type="primary">TCERG1L</name>
</gene>
<feature type="compositionally biased region" description="Basic and acidic residues" evidence="3">
    <location>
        <begin position="321"/>
        <end position="332"/>
    </location>
</feature>
<dbReference type="SMART" id="SM00456">
    <property type="entry name" value="WW"/>
    <property type="match status" value="2"/>
</dbReference>
<evidence type="ECO:0000259" key="4">
    <source>
        <dbReference type="PROSITE" id="PS50020"/>
    </source>
</evidence>
<evidence type="ECO:0000259" key="5">
    <source>
        <dbReference type="PROSITE" id="PS51676"/>
    </source>
</evidence>
<dbReference type="FunFam" id="2.20.70.10:FF:000049">
    <property type="entry name" value="Transcription elongation regulator 1-like"/>
    <property type="match status" value="1"/>
</dbReference>
<dbReference type="OrthoDB" id="63972at2759"/>
<feature type="domain" description="WW" evidence="4">
    <location>
        <begin position="152"/>
        <end position="185"/>
    </location>
</feature>
<evidence type="ECO:0000313" key="7">
    <source>
        <dbReference type="Proteomes" id="UP000002279"/>
    </source>
</evidence>
<feature type="compositionally biased region" description="Basic and acidic residues" evidence="3">
    <location>
        <begin position="417"/>
        <end position="427"/>
    </location>
</feature>
<dbReference type="CDD" id="cd00201">
    <property type="entry name" value="WW"/>
    <property type="match status" value="1"/>
</dbReference>
<dbReference type="Pfam" id="PF23517">
    <property type="entry name" value="WW_TCERG1"/>
    <property type="match status" value="1"/>
</dbReference>
<dbReference type="InParanoid" id="A0A6I8PCC2"/>
<evidence type="ECO:0000256" key="1">
    <source>
        <dbReference type="ARBA" id="ARBA00022737"/>
    </source>
</evidence>
<organism evidence="6 7">
    <name type="scientific">Ornithorhynchus anatinus</name>
    <name type="common">Duckbill platypus</name>
    <dbReference type="NCBI Taxonomy" id="9258"/>
    <lineage>
        <taxon>Eukaryota</taxon>
        <taxon>Metazoa</taxon>
        <taxon>Chordata</taxon>
        <taxon>Craniata</taxon>
        <taxon>Vertebrata</taxon>
        <taxon>Euteleostomi</taxon>
        <taxon>Mammalia</taxon>
        <taxon>Monotremata</taxon>
        <taxon>Ornithorhynchidae</taxon>
        <taxon>Ornithorhynchus</taxon>
    </lineage>
</organism>
<name>A0A6I8PCC2_ORNAN</name>
<dbReference type="RefSeq" id="XP_028915146.1">
    <property type="nucleotide sequence ID" value="XM_029059313.2"/>
</dbReference>
<dbReference type="Ensembl" id="ENSOANT00000061490.1">
    <property type="protein sequence ID" value="ENSOANP00000052198.1"/>
    <property type="gene ID" value="ENSOANG00000028768.2"/>
</dbReference>
<dbReference type="SUPFAM" id="SSF51045">
    <property type="entry name" value="WW domain"/>
    <property type="match status" value="1"/>
</dbReference>
<feature type="region of interest" description="Disordered" evidence="3">
    <location>
        <begin position="417"/>
        <end position="468"/>
    </location>
</feature>
<dbReference type="GeneID" id="103169129"/>
<dbReference type="OMA" id="RLFHGYE"/>
<dbReference type="FunFam" id="1.10.10.440:FF:000004">
    <property type="entry name" value="Transcription elongation regulator 1 like"/>
    <property type="match status" value="1"/>
</dbReference>
<dbReference type="InterPro" id="IPR036020">
    <property type="entry name" value="WW_dom_sf"/>
</dbReference>
<evidence type="ECO:0000256" key="2">
    <source>
        <dbReference type="ARBA" id="ARBA00073866"/>
    </source>
</evidence>
<dbReference type="Bgee" id="ENSOANG00000028768">
    <property type="expression patterns" value="Expressed in brain and 3 other cell types or tissues"/>
</dbReference>
<dbReference type="GO" id="GO:0070063">
    <property type="term" value="F:RNA polymerase binding"/>
    <property type="evidence" value="ECO:0000318"/>
    <property type="project" value="GO_Central"/>
</dbReference>
<dbReference type="Pfam" id="PF01846">
    <property type="entry name" value="FF"/>
    <property type="match status" value="2"/>
</dbReference>
<keyword evidence="7" id="KW-1185">Reference proteome</keyword>
<dbReference type="GeneTree" id="ENSGT00940000160593"/>
<feature type="domain" description="FF" evidence="5">
    <location>
        <begin position="490"/>
        <end position="543"/>
    </location>
</feature>
<dbReference type="SUPFAM" id="SSF81698">
    <property type="entry name" value="FF domain"/>
    <property type="match status" value="2"/>
</dbReference>
<keyword evidence="1" id="KW-0677">Repeat</keyword>
<evidence type="ECO:0000256" key="3">
    <source>
        <dbReference type="SAM" id="MobiDB-lite"/>
    </source>
</evidence>
<feature type="region of interest" description="Disordered" evidence="3">
    <location>
        <begin position="1"/>
        <end position="37"/>
    </location>
</feature>
<feature type="domain" description="FF" evidence="5">
    <location>
        <begin position="555"/>
        <end position="610"/>
    </location>
</feature>
<feature type="region of interest" description="Disordered" evidence="3">
    <location>
        <begin position="321"/>
        <end position="383"/>
    </location>
</feature>
<dbReference type="Proteomes" id="UP000002279">
    <property type="component" value="Chromosome 3"/>
</dbReference>
<reference evidence="6" key="3">
    <citation type="submission" date="2025-09" db="UniProtKB">
        <authorList>
            <consortium name="Ensembl"/>
        </authorList>
    </citation>
    <scope>IDENTIFICATION</scope>
    <source>
        <strain evidence="6">Glennie</strain>
    </source>
</reference>
<dbReference type="InterPro" id="IPR036517">
    <property type="entry name" value="FF_domain_sf"/>
</dbReference>
<feature type="compositionally biased region" description="Basic residues" evidence="3">
    <location>
        <begin position="7"/>
        <end position="18"/>
    </location>
</feature>
<reference evidence="6" key="2">
    <citation type="submission" date="2025-08" db="UniProtKB">
        <authorList>
            <consortium name="Ensembl"/>
        </authorList>
    </citation>
    <scope>IDENTIFICATION</scope>
    <source>
        <strain evidence="6">Glennie</strain>
    </source>
</reference>
<dbReference type="PROSITE" id="PS50020">
    <property type="entry name" value="WW_DOMAIN_2"/>
    <property type="match status" value="2"/>
</dbReference>
<dbReference type="InterPro" id="IPR057565">
    <property type="entry name" value="WW_TCRG1_3rd"/>
</dbReference>
<dbReference type="PROSITE" id="PS51676">
    <property type="entry name" value="FF"/>
    <property type="match status" value="2"/>
</dbReference>
<dbReference type="SMART" id="SM00441">
    <property type="entry name" value="FF"/>
    <property type="match status" value="2"/>
</dbReference>
<dbReference type="PANTHER" id="PTHR15377:SF5">
    <property type="entry name" value="TRANSCRIPTION ELONGATION REGULATOR 1-LIKE PROTEIN"/>
    <property type="match status" value="1"/>
</dbReference>
<feature type="compositionally biased region" description="Basic and acidic residues" evidence="3">
    <location>
        <begin position="343"/>
        <end position="358"/>
    </location>
</feature>
<evidence type="ECO:0000313" key="6">
    <source>
        <dbReference type="Ensembl" id="ENSOANP00000052198.1"/>
    </source>
</evidence>